<evidence type="ECO:0000313" key="2">
    <source>
        <dbReference type="Proteomes" id="UP000236291"/>
    </source>
</evidence>
<comment type="caution">
    <text evidence="1">The sequence shown here is derived from an EMBL/GenBank/DDBJ whole genome shotgun (WGS) entry which is preliminary data.</text>
</comment>
<accession>A0A2K3NM08</accession>
<dbReference type="AlphaFoldDB" id="A0A2K3NM08"/>
<reference evidence="1 2" key="1">
    <citation type="journal article" date="2014" name="Am. J. Bot.">
        <title>Genome assembly and annotation for red clover (Trifolium pratense; Fabaceae).</title>
        <authorList>
            <person name="Istvanek J."/>
            <person name="Jaros M."/>
            <person name="Krenek A."/>
            <person name="Repkova J."/>
        </authorList>
    </citation>
    <scope>NUCLEOTIDE SEQUENCE [LARGE SCALE GENOMIC DNA]</scope>
    <source>
        <strain evidence="2">cv. Tatra</strain>
        <tissue evidence="1">Young leaves</tissue>
    </source>
</reference>
<proteinExistence type="predicted"/>
<name>A0A2K3NM08_TRIPR</name>
<reference evidence="1 2" key="2">
    <citation type="journal article" date="2017" name="Front. Plant Sci.">
        <title>Gene Classification and Mining of Molecular Markers Useful in Red Clover (Trifolium pratense) Breeding.</title>
        <authorList>
            <person name="Istvanek J."/>
            <person name="Dluhosova J."/>
            <person name="Dluhos P."/>
            <person name="Patkova L."/>
            <person name="Nedelnik J."/>
            <person name="Repkova J."/>
        </authorList>
    </citation>
    <scope>NUCLEOTIDE SEQUENCE [LARGE SCALE GENOMIC DNA]</scope>
    <source>
        <strain evidence="2">cv. Tatra</strain>
        <tissue evidence="1">Young leaves</tissue>
    </source>
</reference>
<dbReference type="Proteomes" id="UP000236291">
    <property type="component" value="Unassembled WGS sequence"/>
</dbReference>
<dbReference type="EMBL" id="ASHM01000170">
    <property type="protein sequence ID" value="PNY04081.1"/>
    <property type="molecule type" value="Genomic_DNA"/>
</dbReference>
<sequence>MREEKAELAHEGSKRDKKRLSIGFFVQPGQQTGCKSETLKCQSIEDFTNSLIFPFLPSAHNLKK</sequence>
<gene>
    <name evidence="1" type="ORF">L195_g000493</name>
</gene>
<protein>
    <submittedName>
        <fullName evidence="1">Uncharacterized protein</fullName>
    </submittedName>
</protein>
<evidence type="ECO:0000313" key="1">
    <source>
        <dbReference type="EMBL" id="PNY04081.1"/>
    </source>
</evidence>
<organism evidence="1 2">
    <name type="scientific">Trifolium pratense</name>
    <name type="common">Red clover</name>
    <dbReference type="NCBI Taxonomy" id="57577"/>
    <lineage>
        <taxon>Eukaryota</taxon>
        <taxon>Viridiplantae</taxon>
        <taxon>Streptophyta</taxon>
        <taxon>Embryophyta</taxon>
        <taxon>Tracheophyta</taxon>
        <taxon>Spermatophyta</taxon>
        <taxon>Magnoliopsida</taxon>
        <taxon>eudicotyledons</taxon>
        <taxon>Gunneridae</taxon>
        <taxon>Pentapetalae</taxon>
        <taxon>rosids</taxon>
        <taxon>fabids</taxon>
        <taxon>Fabales</taxon>
        <taxon>Fabaceae</taxon>
        <taxon>Papilionoideae</taxon>
        <taxon>50 kb inversion clade</taxon>
        <taxon>NPAAA clade</taxon>
        <taxon>Hologalegina</taxon>
        <taxon>IRL clade</taxon>
        <taxon>Trifolieae</taxon>
        <taxon>Trifolium</taxon>
    </lineage>
</organism>